<reference evidence="5 6" key="1">
    <citation type="submission" date="2017-06" db="EMBL/GenBank/DDBJ databases">
        <authorList>
            <person name="Kim H.J."/>
            <person name="Triplett B.A."/>
        </authorList>
    </citation>
    <scope>NUCLEOTIDE SEQUENCE [LARGE SCALE GENOMIC DNA]</scope>
    <source>
        <strain evidence="5 6">DSM 19307</strain>
    </source>
</reference>
<dbReference type="SUPFAM" id="SSF54506">
    <property type="entry name" value="Diaminopimelate epimerase-like"/>
    <property type="match status" value="2"/>
</dbReference>
<evidence type="ECO:0000256" key="4">
    <source>
        <dbReference type="NCBIfam" id="TIGR00652"/>
    </source>
</evidence>
<keyword evidence="3" id="KW-0963">Cytoplasm</keyword>
<dbReference type="RefSeq" id="WP_089357463.1">
    <property type="nucleotide sequence ID" value="NZ_FZPD01000004.1"/>
</dbReference>
<feature type="active site" description="Proton donor" evidence="3">
    <location>
        <position position="72"/>
    </location>
</feature>
<dbReference type="HAMAP" id="MF_00197">
    <property type="entry name" value="DAP_epimerase"/>
    <property type="match status" value="1"/>
</dbReference>
<dbReference type="AlphaFoldDB" id="A0A239KM94"/>
<feature type="binding site" evidence="3">
    <location>
        <position position="64"/>
    </location>
    <ligand>
        <name>substrate</name>
    </ligand>
</feature>
<feature type="binding site" evidence="3">
    <location>
        <begin position="73"/>
        <end position="74"/>
    </location>
    <ligand>
        <name>substrate</name>
    </ligand>
</feature>
<feature type="site" description="Could be important to modulate the pK values of the two catalytic cysteine residues" evidence="3">
    <location>
        <position position="187"/>
    </location>
</feature>
<dbReference type="EC" id="5.1.1.7" evidence="3 4"/>
<comment type="catalytic activity">
    <reaction evidence="3">
        <text>(2S,6S)-2,6-diaminopimelate = meso-2,6-diaminopimelate</text>
        <dbReference type="Rhea" id="RHEA:15393"/>
        <dbReference type="ChEBI" id="CHEBI:57609"/>
        <dbReference type="ChEBI" id="CHEBI:57791"/>
        <dbReference type="EC" id="5.1.1.7"/>
    </reaction>
</comment>
<feature type="binding site" evidence="3">
    <location>
        <position position="170"/>
    </location>
    <ligand>
        <name>substrate</name>
    </ligand>
</feature>
<evidence type="ECO:0000256" key="1">
    <source>
        <dbReference type="ARBA" id="ARBA00010219"/>
    </source>
</evidence>
<dbReference type="Proteomes" id="UP000198393">
    <property type="component" value="Unassembled WGS sequence"/>
</dbReference>
<evidence type="ECO:0000256" key="3">
    <source>
        <dbReference type="HAMAP-Rule" id="MF_00197"/>
    </source>
</evidence>
<sequence length="256" mass="28364">MKLNFTKYQGTGNDFILVDDREQSFPQDISIIKNLCDRRFGIGADGLILIQDHPELDYRMIYFNSDGSQSLCGNGSRCGFAFAQSLNITREHATFETTDGIHKIKSENGIIHFQLFDVSEVNQLNDQEWFVNTGSPHHIVLNEDVAALDIVSNGRQIRNLPEYSGQNGTNVNFAQLLQNGVKLRTYERGVEDETLSCGTGATAVGIVAGKLGYKSPVSIQTKGGELSVSFKYENEKFIEIWLAGPAEKVFEGSVTI</sequence>
<dbReference type="EMBL" id="FZPD01000004">
    <property type="protein sequence ID" value="SNT19476.1"/>
    <property type="molecule type" value="Genomic_DNA"/>
</dbReference>
<feature type="binding site" evidence="3">
    <location>
        <begin position="198"/>
        <end position="199"/>
    </location>
    <ligand>
        <name>substrate</name>
    </ligand>
</feature>
<evidence type="ECO:0000313" key="5">
    <source>
        <dbReference type="EMBL" id="SNT19476.1"/>
    </source>
</evidence>
<proteinExistence type="inferred from homology"/>
<dbReference type="GO" id="GO:0008837">
    <property type="term" value="F:diaminopimelate epimerase activity"/>
    <property type="evidence" value="ECO:0007669"/>
    <property type="project" value="UniProtKB-UniRule"/>
</dbReference>
<gene>
    <name evidence="3" type="primary">dapF</name>
    <name evidence="5" type="ORF">SAMN05421640_2783</name>
</gene>
<dbReference type="GO" id="GO:0009089">
    <property type="term" value="P:lysine biosynthetic process via diaminopimelate"/>
    <property type="evidence" value="ECO:0007669"/>
    <property type="project" value="UniProtKB-UniRule"/>
</dbReference>
<dbReference type="InterPro" id="IPR001653">
    <property type="entry name" value="DAP_epimerase_DapF"/>
</dbReference>
<dbReference type="UniPathway" id="UPA00034">
    <property type="reaction ID" value="UER00025"/>
</dbReference>
<comment type="subunit">
    <text evidence="3">Homodimer.</text>
</comment>
<dbReference type="PANTHER" id="PTHR31689">
    <property type="entry name" value="DIAMINOPIMELATE EPIMERASE, CHLOROPLASTIC"/>
    <property type="match status" value="1"/>
</dbReference>
<evidence type="ECO:0000313" key="6">
    <source>
        <dbReference type="Proteomes" id="UP000198393"/>
    </source>
</evidence>
<feature type="active site" description="Proton acceptor" evidence="3">
    <location>
        <position position="197"/>
    </location>
</feature>
<comment type="similarity">
    <text evidence="1 3">Belongs to the diaminopimelate epimerase family.</text>
</comment>
<comment type="pathway">
    <text evidence="3">Amino-acid biosynthesis; L-lysine biosynthesis via DAP pathway; DL-2,6-diaminopimelate from LL-2,6-diaminopimelate: step 1/1.</text>
</comment>
<feature type="binding site" evidence="3">
    <location>
        <begin position="187"/>
        <end position="188"/>
    </location>
    <ligand>
        <name>substrate</name>
    </ligand>
</feature>
<dbReference type="PANTHER" id="PTHR31689:SF0">
    <property type="entry name" value="DIAMINOPIMELATE EPIMERASE"/>
    <property type="match status" value="1"/>
</dbReference>
<dbReference type="OrthoDB" id="9805408at2"/>
<comment type="subcellular location">
    <subcellularLocation>
        <location evidence="3">Cytoplasm</location>
    </subcellularLocation>
</comment>
<dbReference type="NCBIfam" id="TIGR00652">
    <property type="entry name" value="DapF"/>
    <property type="match status" value="1"/>
</dbReference>
<comment type="function">
    <text evidence="3">Catalyzes the stereoinversion of LL-2,6-diaminopimelate (L,L-DAP) to meso-diaminopimelate (meso-DAP), a precursor of L-lysine and an essential component of the bacterial peptidoglycan.</text>
</comment>
<name>A0A239KM94_EKHLU</name>
<feature type="binding site" evidence="3">
    <location>
        <position position="13"/>
    </location>
    <ligand>
        <name>substrate</name>
    </ligand>
</feature>
<keyword evidence="2 3" id="KW-0413">Isomerase</keyword>
<keyword evidence="3" id="KW-0028">Amino-acid biosynthesis</keyword>
<dbReference type="Gene3D" id="3.10.310.10">
    <property type="entry name" value="Diaminopimelate Epimerase, Chain A, domain 1"/>
    <property type="match status" value="2"/>
</dbReference>
<comment type="caution">
    <text evidence="3">Lacks conserved residue(s) required for the propagation of feature annotation.</text>
</comment>
<feature type="site" description="Could be important to modulate the pK values of the two catalytic cysteine residues" evidence="3">
    <location>
        <position position="137"/>
    </location>
</feature>
<protein>
    <recommendedName>
        <fullName evidence="3 4">Diaminopimelate epimerase</fullName>
        <shortName evidence="3">DAP epimerase</shortName>
        <ecNumber evidence="3 4">5.1.1.7</ecNumber>
    </recommendedName>
    <alternativeName>
        <fullName evidence="3">PLP-independent amino acid racemase</fullName>
    </alternativeName>
</protein>
<accession>A0A239KM94</accession>
<dbReference type="GO" id="GO:0005829">
    <property type="term" value="C:cytosol"/>
    <property type="evidence" value="ECO:0007669"/>
    <property type="project" value="TreeGrafter"/>
</dbReference>
<keyword evidence="3" id="KW-0457">Lysine biosynthesis</keyword>
<evidence type="ECO:0000256" key="2">
    <source>
        <dbReference type="ARBA" id="ARBA00023235"/>
    </source>
</evidence>
<organism evidence="5 6">
    <name type="scientific">Ekhidna lutea</name>
    <dbReference type="NCBI Taxonomy" id="447679"/>
    <lineage>
        <taxon>Bacteria</taxon>
        <taxon>Pseudomonadati</taxon>
        <taxon>Bacteroidota</taxon>
        <taxon>Cytophagia</taxon>
        <taxon>Cytophagales</taxon>
        <taxon>Reichenbachiellaceae</taxon>
        <taxon>Ekhidna</taxon>
    </lineage>
</organism>
<dbReference type="Pfam" id="PF01678">
    <property type="entry name" value="DAP_epimerase"/>
    <property type="match status" value="2"/>
</dbReference>
<keyword evidence="6" id="KW-1185">Reference proteome</keyword>